<dbReference type="SUPFAM" id="SSF50978">
    <property type="entry name" value="WD40 repeat-like"/>
    <property type="match status" value="1"/>
</dbReference>
<keyword evidence="5" id="KW-0156">Chromatin regulator</keyword>
<evidence type="ECO:0000256" key="3">
    <source>
        <dbReference type="ARBA" id="ARBA00022574"/>
    </source>
</evidence>
<dbReference type="Proteomes" id="UP001139887">
    <property type="component" value="Unassembled WGS sequence"/>
</dbReference>
<comment type="caution">
    <text evidence="9">The sequence shown here is derived from an EMBL/GenBank/DDBJ whole genome shotgun (WGS) entry which is preliminary data.</text>
</comment>
<feature type="compositionally biased region" description="Low complexity" evidence="7">
    <location>
        <begin position="213"/>
        <end position="225"/>
    </location>
</feature>
<evidence type="ECO:0000259" key="8">
    <source>
        <dbReference type="Pfam" id="PF07569"/>
    </source>
</evidence>
<organism evidence="9 10">
    <name type="scientific">Coemansia brasiliensis</name>
    <dbReference type="NCBI Taxonomy" id="2650707"/>
    <lineage>
        <taxon>Eukaryota</taxon>
        <taxon>Fungi</taxon>
        <taxon>Fungi incertae sedis</taxon>
        <taxon>Zoopagomycota</taxon>
        <taxon>Kickxellomycotina</taxon>
        <taxon>Kickxellomycetes</taxon>
        <taxon>Kickxellales</taxon>
        <taxon>Kickxellaceae</taxon>
        <taxon>Coemansia</taxon>
    </lineage>
</organism>
<accession>A0A9W8LV24</accession>
<dbReference type="Pfam" id="PF07569">
    <property type="entry name" value="Hira"/>
    <property type="match status" value="1"/>
</dbReference>
<dbReference type="InterPro" id="IPR019015">
    <property type="entry name" value="HIRA_B_motif"/>
</dbReference>
<dbReference type="Pfam" id="PF09453">
    <property type="entry name" value="HIRA_B"/>
    <property type="match status" value="1"/>
</dbReference>
<feature type="non-terminal residue" evidence="9">
    <location>
        <position position="1"/>
    </location>
</feature>
<comment type="subcellular location">
    <subcellularLocation>
        <location evidence="1">Nucleus</location>
    </subcellularLocation>
</comment>
<evidence type="ECO:0000256" key="5">
    <source>
        <dbReference type="ARBA" id="ARBA00022853"/>
    </source>
</evidence>
<dbReference type="PANTHER" id="PTHR13831:SF0">
    <property type="entry name" value="PROTEIN HIRA"/>
    <property type="match status" value="1"/>
</dbReference>
<dbReference type="InterPro" id="IPR011494">
    <property type="entry name" value="HIRA-like_C"/>
</dbReference>
<dbReference type="GO" id="GO:0006351">
    <property type="term" value="P:DNA-templated transcription"/>
    <property type="evidence" value="ECO:0007669"/>
    <property type="project" value="InterPro"/>
</dbReference>
<keyword evidence="4" id="KW-0677">Repeat</keyword>
<feature type="non-terminal residue" evidence="9">
    <location>
        <position position="438"/>
    </location>
</feature>
<keyword evidence="6" id="KW-0539">Nucleus</keyword>
<dbReference type="InterPro" id="IPR031120">
    <property type="entry name" value="HIR1-like"/>
</dbReference>
<dbReference type="InterPro" id="IPR036322">
    <property type="entry name" value="WD40_repeat_dom_sf"/>
</dbReference>
<keyword evidence="10" id="KW-1185">Reference proteome</keyword>
<dbReference type="GO" id="GO:0006338">
    <property type="term" value="P:chromatin remodeling"/>
    <property type="evidence" value="ECO:0007669"/>
    <property type="project" value="InterPro"/>
</dbReference>
<evidence type="ECO:0000313" key="9">
    <source>
        <dbReference type="EMBL" id="KAJ2842877.1"/>
    </source>
</evidence>
<dbReference type="OrthoDB" id="1741719at2759"/>
<dbReference type="GO" id="GO:0031491">
    <property type="term" value="F:nucleosome binding"/>
    <property type="evidence" value="ECO:0007669"/>
    <property type="project" value="TreeGrafter"/>
</dbReference>
<gene>
    <name evidence="9" type="ORF">IWW36_005751</name>
</gene>
<evidence type="ECO:0000256" key="6">
    <source>
        <dbReference type="ARBA" id="ARBA00023242"/>
    </source>
</evidence>
<dbReference type="GO" id="GO:0000417">
    <property type="term" value="C:HIR complex"/>
    <property type="evidence" value="ECO:0007669"/>
    <property type="project" value="TreeGrafter"/>
</dbReference>
<feature type="region of interest" description="Disordered" evidence="7">
    <location>
        <begin position="154"/>
        <end position="242"/>
    </location>
</feature>
<protein>
    <recommendedName>
        <fullName evidence="8">Protein HIRA-like C-terminal domain-containing protein</fullName>
    </recommendedName>
</protein>
<feature type="domain" description="Protein HIRA-like C-terminal" evidence="8">
    <location>
        <begin position="372"/>
        <end position="428"/>
    </location>
</feature>
<comment type="similarity">
    <text evidence="2">Belongs to the WD repeat HIR1 family.</text>
</comment>
<reference evidence="9" key="1">
    <citation type="submission" date="2022-07" db="EMBL/GenBank/DDBJ databases">
        <title>Phylogenomic reconstructions and comparative analyses of Kickxellomycotina fungi.</title>
        <authorList>
            <person name="Reynolds N.K."/>
            <person name="Stajich J.E."/>
            <person name="Barry K."/>
            <person name="Grigoriev I.V."/>
            <person name="Crous P."/>
            <person name="Smith M.E."/>
        </authorList>
    </citation>
    <scope>NUCLEOTIDE SEQUENCE</scope>
    <source>
        <strain evidence="9">NRRL 1566</strain>
    </source>
</reference>
<feature type="compositionally biased region" description="Basic and acidic residues" evidence="7">
    <location>
        <begin position="166"/>
        <end position="182"/>
    </location>
</feature>
<evidence type="ECO:0000256" key="7">
    <source>
        <dbReference type="SAM" id="MobiDB-lite"/>
    </source>
</evidence>
<dbReference type="AlphaFoldDB" id="A0A9W8LV24"/>
<dbReference type="EMBL" id="JANBUW010001603">
    <property type="protein sequence ID" value="KAJ2842877.1"/>
    <property type="molecule type" value="Genomic_DNA"/>
</dbReference>
<dbReference type="PANTHER" id="PTHR13831">
    <property type="entry name" value="MEMBER OF THE HIR1 FAMILY OF WD-REPEAT PROTEINS"/>
    <property type="match status" value="1"/>
</dbReference>
<name>A0A9W8LV24_9FUNG</name>
<evidence type="ECO:0000256" key="4">
    <source>
        <dbReference type="ARBA" id="ARBA00022737"/>
    </source>
</evidence>
<evidence type="ECO:0000313" key="10">
    <source>
        <dbReference type="Proteomes" id="UP001139887"/>
    </source>
</evidence>
<evidence type="ECO:0000256" key="2">
    <source>
        <dbReference type="ARBA" id="ARBA00007306"/>
    </source>
</evidence>
<sequence length="438" mass="46722">AGQDRGVSIWLTSQPVPIAASTGLFTGSVFDLAWHSPENLDSDDDPVVARLAACSFDGTVALLEFTQSELGKPIPIADQGALLAAHGCTRPIKGARTLSELYASDNESIEYNMEDGNRHPQPIAETVEQMRLEARHQESREARIAHAIETVVAAPSAPTSQATELKQIEENPPKPQEAEAKQQPEPQAMPVPVRTKDGRKRVAPVFIRPLGRANSSTSNNAVANSQVKVSAGQPPAADPPRVPLDKPLWIEARVLITQNSTSKQNSENDSQVEGVACVSSLSTQSIAHAQPAAMPRVQLAMPQVVAQLESLDSPAISVIAYNQQERVRVTCMQNSWTAHLGGSACIALAASSKITAAGMLDGSVHWFDSSSGARLAPPLITESPVVVLRCTHQYCLWLNAVGQLTAFDTDAMCAVIEQTSIAPLLYTTDSKVPALTGI</sequence>
<keyword evidence="3" id="KW-0853">WD repeat</keyword>
<proteinExistence type="inferred from homology"/>
<dbReference type="GO" id="GO:0000785">
    <property type="term" value="C:chromatin"/>
    <property type="evidence" value="ECO:0007669"/>
    <property type="project" value="TreeGrafter"/>
</dbReference>
<dbReference type="GO" id="GO:0006355">
    <property type="term" value="P:regulation of DNA-templated transcription"/>
    <property type="evidence" value="ECO:0007669"/>
    <property type="project" value="InterPro"/>
</dbReference>
<evidence type="ECO:0000256" key="1">
    <source>
        <dbReference type="ARBA" id="ARBA00004123"/>
    </source>
</evidence>
<dbReference type="GO" id="GO:0005634">
    <property type="term" value="C:nucleus"/>
    <property type="evidence" value="ECO:0007669"/>
    <property type="project" value="UniProtKB-SubCell"/>
</dbReference>